<evidence type="ECO:0000256" key="3">
    <source>
        <dbReference type="ARBA" id="ARBA00022475"/>
    </source>
</evidence>
<dbReference type="AlphaFoldDB" id="A0A8T0SFD5"/>
<evidence type="ECO:0000256" key="1">
    <source>
        <dbReference type="ARBA" id="ARBA00004162"/>
    </source>
</evidence>
<dbReference type="InterPro" id="IPR051525">
    <property type="entry name" value="DVL_RTFL_regulatory"/>
</dbReference>
<dbReference type="EMBL" id="CM029045">
    <property type="protein sequence ID" value="KAG2598072.1"/>
    <property type="molecule type" value="Genomic_DNA"/>
</dbReference>
<comment type="similarity">
    <text evidence="7">Belongs to the DVL/RTFL small polypeptides family.</text>
</comment>
<organism evidence="8 9">
    <name type="scientific">Panicum virgatum</name>
    <name type="common">Blackwell switchgrass</name>
    <dbReference type="NCBI Taxonomy" id="38727"/>
    <lineage>
        <taxon>Eukaryota</taxon>
        <taxon>Viridiplantae</taxon>
        <taxon>Streptophyta</taxon>
        <taxon>Embryophyta</taxon>
        <taxon>Tracheophyta</taxon>
        <taxon>Spermatophyta</taxon>
        <taxon>Magnoliopsida</taxon>
        <taxon>Liliopsida</taxon>
        <taxon>Poales</taxon>
        <taxon>Poaceae</taxon>
        <taxon>PACMAD clade</taxon>
        <taxon>Panicoideae</taxon>
        <taxon>Panicodae</taxon>
        <taxon>Paniceae</taxon>
        <taxon>Panicinae</taxon>
        <taxon>Panicum</taxon>
        <taxon>Panicum sect. Hiantes</taxon>
    </lineage>
</organism>
<evidence type="ECO:0008006" key="10">
    <source>
        <dbReference type="Google" id="ProtNLM"/>
    </source>
</evidence>
<comment type="subcellular location">
    <subcellularLocation>
        <location evidence="1">Cell membrane</location>
        <topology evidence="1">Single-pass membrane protein</topology>
    </subcellularLocation>
</comment>
<dbReference type="GO" id="GO:0005886">
    <property type="term" value="C:plasma membrane"/>
    <property type="evidence" value="ECO:0007669"/>
    <property type="project" value="UniProtKB-SubCell"/>
</dbReference>
<dbReference type="PANTHER" id="PTHR33102">
    <property type="entry name" value="DVL19-RELATED-RELATED"/>
    <property type="match status" value="1"/>
</dbReference>
<evidence type="ECO:0000313" key="9">
    <source>
        <dbReference type="Proteomes" id="UP000823388"/>
    </source>
</evidence>
<evidence type="ECO:0000256" key="5">
    <source>
        <dbReference type="ARBA" id="ARBA00022989"/>
    </source>
</evidence>
<evidence type="ECO:0000256" key="2">
    <source>
        <dbReference type="ARBA" id="ARBA00022473"/>
    </source>
</evidence>
<proteinExistence type="inferred from homology"/>
<protein>
    <recommendedName>
        <fullName evidence="10">ROTUNDIFOLIA like 8</fullName>
    </recommendedName>
</protein>
<gene>
    <name evidence="8" type="ORF">PVAP13_5KG350100</name>
</gene>
<keyword evidence="3" id="KW-1003">Cell membrane</keyword>
<dbReference type="GO" id="GO:0008285">
    <property type="term" value="P:negative regulation of cell population proliferation"/>
    <property type="evidence" value="ECO:0007669"/>
    <property type="project" value="InterPro"/>
</dbReference>
<keyword evidence="6" id="KW-0472">Membrane</keyword>
<dbReference type="Pfam" id="PF08137">
    <property type="entry name" value="DVL"/>
    <property type="match status" value="1"/>
</dbReference>
<name>A0A8T0SFD5_PANVG</name>
<keyword evidence="2" id="KW-0217">Developmental protein</keyword>
<dbReference type="GO" id="GO:0048367">
    <property type="term" value="P:shoot system development"/>
    <property type="evidence" value="ECO:0007669"/>
    <property type="project" value="UniProtKB-ARBA"/>
</dbReference>
<dbReference type="InterPro" id="IPR012552">
    <property type="entry name" value="DVL"/>
</dbReference>
<comment type="caution">
    <text evidence="8">The sequence shown here is derived from an EMBL/GenBank/DDBJ whole genome shotgun (WGS) entry which is preliminary data.</text>
</comment>
<sequence>MSSVQGVTIQAARMKLGSQRRGGITKALKEQRSRLYIISRCVVMLIRWHD</sequence>
<evidence type="ECO:0000313" key="8">
    <source>
        <dbReference type="EMBL" id="KAG2598072.1"/>
    </source>
</evidence>
<keyword evidence="4" id="KW-0812">Transmembrane</keyword>
<evidence type="ECO:0000256" key="4">
    <source>
        <dbReference type="ARBA" id="ARBA00022692"/>
    </source>
</evidence>
<evidence type="ECO:0000256" key="6">
    <source>
        <dbReference type="ARBA" id="ARBA00023136"/>
    </source>
</evidence>
<keyword evidence="5" id="KW-1133">Transmembrane helix</keyword>
<evidence type="ECO:0000256" key="7">
    <source>
        <dbReference type="ARBA" id="ARBA00024340"/>
    </source>
</evidence>
<accession>A0A8T0SFD5</accession>
<keyword evidence="9" id="KW-1185">Reference proteome</keyword>
<dbReference type="Proteomes" id="UP000823388">
    <property type="component" value="Chromosome 5K"/>
</dbReference>
<reference evidence="8" key="1">
    <citation type="submission" date="2020-05" db="EMBL/GenBank/DDBJ databases">
        <title>WGS assembly of Panicum virgatum.</title>
        <authorList>
            <person name="Lovell J.T."/>
            <person name="Jenkins J."/>
            <person name="Shu S."/>
            <person name="Juenger T.E."/>
            <person name="Schmutz J."/>
        </authorList>
    </citation>
    <scope>NUCLEOTIDE SEQUENCE</scope>
    <source>
        <strain evidence="8">AP13</strain>
    </source>
</reference>